<dbReference type="OrthoDB" id="1937734at2759"/>
<evidence type="ECO:0000256" key="3">
    <source>
        <dbReference type="SAM" id="MobiDB-lite"/>
    </source>
</evidence>
<comment type="function">
    <text evidence="2">Repressor of jasmonate responses.</text>
</comment>
<dbReference type="AlphaFoldDB" id="A0A6P5X6Z2"/>
<dbReference type="SMART" id="SM00979">
    <property type="entry name" value="TIFY"/>
    <property type="match status" value="1"/>
</dbReference>
<evidence type="ECO:0000313" key="5">
    <source>
        <dbReference type="Proteomes" id="UP000515121"/>
    </source>
</evidence>
<dbReference type="PROSITE" id="PS51320">
    <property type="entry name" value="TIFY"/>
    <property type="match status" value="1"/>
</dbReference>
<gene>
    <name evidence="6" type="primary">LOC111280370</name>
</gene>
<feature type="region of interest" description="Disordered" evidence="3">
    <location>
        <begin position="226"/>
        <end position="272"/>
    </location>
</feature>
<comment type="similarity">
    <text evidence="1 2">Belongs to the TIFY/JAZ family.</text>
</comment>
<keyword evidence="5" id="KW-1185">Reference proteome</keyword>
<comment type="subcellular location">
    <subcellularLocation>
        <location evidence="2">Nucleus</location>
    </subcellularLocation>
</comment>
<dbReference type="GO" id="GO:2000022">
    <property type="term" value="P:regulation of jasmonic acid mediated signaling pathway"/>
    <property type="evidence" value="ECO:0007669"/>
    <property type="project" value="UniProtKB-UniRule"/>
</dbReference>
<dbReference type="PANTHER" id="PTHR33077:SF52">
    <property type="entry name" value="PROTEIN TIFY 11D"/>
    <property type="match status" value="1"/>
</dbReference>
<dbReference type="Proteomes" id="UP000515121">
    <property type="component" value="Unplaced"/>
</dbReference>
<proteinExistence type="inferred from homology"/>
<dbReference type="InterPro" id="IPR010399">
    <property type="entry name" value="Tify_dom"/>
</dbReference>
<dbReference type="GeneID" id="111280370"/>
<dbReference type="RefSeq" id="XP_022723422.1">
    <property type="nucleotide sequence ID" value="XM_022867687.1"/>
</dbReference>
<dbReference type="InterPro" id="IPR040390">
    <property type="entry name" value="TIFY/JAZ"/>
</dbReference>
<dbReference type="Pfam" id="PF09425">
    <property type="entry name" value="Jas_motif"/>
    <property type="match status" value="1"/>
</dbReference>
<dbReference type="InterPro" id="IPR018467">
    <property type="entry name" value="CCT_CS"/>
</dbReference>
<feature type="domain" description="Tify" evidence="4">
    <location>
        <begin position="113"/>
        <end position="148"/>
    </location>
</feature>
<comment type="domain">
    <text evidence="2">The jas domain is required for interaction with COI1.</text>
</comment>
<organism evidence="5 6">
    <name type="scientific">Durio zibethinus</name>
    <name type="common">Durian</name>
    <dbReference type="NCBI Taxonomy" id="66656"/>
    <lineage>
        <taxon>Eukaryota</taxon>
        <taxon>Viridiplantae</taxon>
        <taxon>Streptophyta</taxon>
        <taxon>Embryophyta</taxon>
        <taxon>Tracheophyta</taxon>
        <taxon>Spermatophyta</taxon>
        <taxon>Magnoliopsida</taxon>
        <taxon>eudicotyledons</taxon>
        <taxon>Gunneridae</taxon>
        <taxon>Pentapetalae</taxon>
        <taxon>rosids</taxon>
        <taxon>malvids</taxon>
        <taxon>Malvales</taxon>
        <taxon>Malvaceae</taxon>
        <taxon>Helicteroideae</taxon>
        <taxon>Durio</taxon>
    </lineage>
</organism>
<evidence type="ECO:0000313" key="6">
    <source>
        <dbReference type="RefSeq" id="XP_022723422.1"/>
    </source>
</evidence>
<evidence type="ECO:0000256" key="2">
    <source>
        <dbReference type="RuleBase" id="RU369065"/>
    </source>
</evidence>
<protein>
    <recommendedName>
        <fullName evidence="2">Protein TIFY</fullName>
    </recommendedName>
    <alternativeName>
        <fullName evidence="2">Jasmonate ZIM domain-containing protein</fullName>
    </alternativeName>
</protein>
<reference evidence="6" key="1">
    <citation type="submission" date="2025-08" db="UniProtKB">
        <authorList>
            <consortium name="RefSeq"/>
        </authorList>
    </citation>
    <scope>IDENTIFICATION</scope>
    <source>
        <tissue evidence="6">Fruit stalk</tissue>
    </source>
</reference>
<dbReference type="GO" id="GO:0031347">
    <property type="term" value="P:regulation of defense response"/>
    <property type="evidence" value="ECO:0007669"/>
    <property type="project" value="UniProtKB-UniRule"/>
</dbReference>
<evidence type="ECO:0000256" key="1">
    <source>
        <dbReference type="ARBA" id="ARBA00008614"/>
    </source>
</evidence>
<accession>A0A6P5X6Z2</accession>
<dbReference type="KEGG" id="dzi:111280370"/>
<dbReference type="GO" id="GO:0005634">
    <property type="term" value="C:nucleus"/>
    <property type="evidence" value="ECO:0007669"/>
    <property type="project" value="UniProtKB-SubCell"/>
</dbReference>
<name>A0A6P5X6Z2_DURZI</name>
<keyword evidence="2" id="KW-0539">Nucleus</keyword>
<keyword evidence="2" id="KW-1184">Jasmonic acid signaling pathway</keyword>
<dbReference type="Pfam" id="PF06200">
    <property type="entry name" value="tify"/>
    <property type="match status" value="1"/>
</dbReference>
<dbReference type="PANTHER" id="PTHR33077">
    <property type="entry name" value="PROTEIN TIFY 4A-RELATED-RELATED"/>
    <property type="match status" value="1"/>
</dbReference>
<evidence type="ECO:0000259" key="4">
    <source>
        <dbReference type="PROSITE" id="PS51320"/>
    </source>
</evidence>
<dbReference type="GO" id="GO:0009611">
    <property type="term" value="P:response to wounding"/>
    <property type="evidence" value="ECO:0007669"/>
    <property type="project" value="UniProtKB-UniRule"/>
</dbReference>
<sequence>MSNSSQRSGKAPESASFVNLLSQYLKEKRNLGNISIGMTSKPEAKGLETSRQQAMTMNFLPNLDNSSESSRPNVVASTSNVKSSDFFPDIHSFGAFFFKEDTAKTDFRKQALVEPKNAQLTIFFGGQVLVYNDFPADKVKEIMDLASQGCSAACGGIVADSGMEKVISYIDGGHSSNSDIPDLNITSTTANSSVQDSSVERRQFGGSDLRIARRNSLHKFFEKRKDRAAARAPYQVNNRLGSSPPPKPDESKFSHEEGQSPKEASRDLDLNL</sequence>
<feature type="compositionally biased region" description="Basic and acidic residues" evidence="3">
    <location>
        <begin position="247"/>
        <end position="272"/>
    </location>
</feature>